<evidence type="ECO:0000256" key="11">
    <source>
        <dbReference type="ARBA" id="ARBA00024615"/>
    </source>
</evidence>
<comment type="catalytic activity">
    <reaction evidence="11">
        <text>a 1,2-diacyl-sn-glycero-3-phosphoethanolamine(in) = a 1,2-diacyl-sn-glycero-3-phosphoethanolamine(out)</text>
        <dbReference type="Rhea" id="RHEA:38895"/>
        <dbReference type="ChEBI" id="CHEBI:64612"/>
    </reaction>
</comment>
<evidence type="ECO:0000256" key="3">
    <source>
        <dbReference type="ARBA" id="ARBA00009714"/>
    </source>
</evidence>
<gene>
    <name evidence="13" type="ORF">BDK51DRAFT_28351</name>
</gene>
<dbReference type="PANTHER" id="PTHR13190">
    <property type="entry name" value="AUTOPHAGY-RELATED 2, ISOFORM A"/>
    <property type="match status" value="1"/>
</dbReference>
<reference evidence="14" key="1">
    <citation type="journal article" date="2018" name="Nat. Microbiol.">
        <title>Leveraging single-cell genomics to expand the fungal tree of life.</title>
        <authorList>
            <person name="Ahrendt S.R."/>
            <person name="Quandt C.A."/>
            <person name="Ciobanu D."/>
            <person name="Clum A."/>
            <person name="Salamov A."/>
            <person name="Andreopoulos B."/>
            <person name="Cheng J.F."/>
            <person name="Woyke T."/>
            <person name="Pelin A."/>
            <person name="Henrissat B."/>
            <person name="Reynolds N.K."/>
            <person name="Benny G.L."/>
            <person name="Smith M.E."/>
            <person name="James T.Y."/>
            <person name="Grigoriev I.V."/>
        </authorList>
    </citation>
    <scope>NUCLEOTIDE SEQUENCE [LARGE SCALE GENOMIC DNA]</scope>
</reference>
<evidence type="ECO:0000256" key="7">
    <source>
        <dbReference type="ARBA" id="ARBA00023006"/>
    </source>
</evidence>
<evidence type="ECO:0000313" key="14">
    <source>
        <dbReference type="Proteomes" id="UP000269721"/>
    </source>
</evidence>
<dbReference type="EMBL" id="KZ999284">
    <property type="protein sequence ID" value="RKO85225.1"/>
    <property type="molecule type" value="Genomic_DNA"/>
</dbReference>
<sequence>MLAYDPDLDMKETTVSVNLRSFTLGGLVASTAGEDLAAFAKVPESMVYVDVANSVTKLYVNASDACFEHRELALPVPVRAVVVIDSVKLSSTIIPDSPTVGAKLVVHNATMHLLEEASGPAAEHVRAAAEAACLGGYTNVRKFWKALGFASMVTSDYLELQLRVNGGDISPKFELDLTNHQIYVDVCADSFVTLLTLGAALGEARGGAKQRAENPTRKKGKHPEAVFEDVLGSLDEDAFKQQTVAPIDSFRLSSSSLDEDPDLSSSRLMFEDDFCGPEDDPSLAVDVPEPIVRVLADSFDIVEDHFAVGVTLVEAASAPVRGLETGQNEEAGSTEECTTRIIVRDFDIAIRIYDGYDWERSRQDKAQSASQPPRARSSEPRPAASQSASAFDPDAASEASDDLPAFDMGHSPPFLPTLHGIGRSPVDDSPAAAWDRDSDDGSVRSAASSGWRSPMTQTPPSTFTRPRQPPTHPITTSDLARSQESRIDIKLFSLALSYETHPPPSIVASRLAVSVRDLEVIDNVRTSLWRKFLSHRRPDADDVPRETRSNMVKVEIASVRPDARDPENEELRLKLRLLPLRMYVDQDALSCLIRFFSYESPDKMPAPSTEAKNEAFIQLAEIQAISVKIDYKPKH</sequence>
<feature type="region of interest" description="Disordered" evidence="12">
    <location>
        <begin position="360"/>
        <end position="481"/>
    </location>
</feature>
<dbReference type="GO" id="GO:0000045">
    <property type="term" value="P:autophagosome assembly"/>
    <property type="evidence" value="ECO:0007669"/>
    <property type="project" value="TreeGrafter"/>
</dbReference>
<keyword evidence="5" id="KW-0813">Transport</keyword>
<evidence type="ECO:0000256" key="1">
    <source>
        <dbReference type="ARBA" id="ARBA00004406"/>
    </source>
</evidence>
<feature type="compositionally biased region" description="Low complexity" evidence="12">
    <location>
        <begin position="366"/>
        <end position="390"/>
    </location>
</feature>
<proteinExistence type="inferred from homology"/>
<evidence type="ECO:0000256" key="9">
    <source>
        <dbReference type="ARBA" id="ARBA00023136"/>
    </source>
</evidence>
<keyword evidence="14" id="KW-1185">Reference proteome</keyword>
<protein>
    <recommendedName>
        <fullName evidence="4">Autophagy-related protein 2</fullName>
    </recommendedName>
</protein>
<evidence type="ECO:0000256" key="2">
    <source>
        <dbReference type="ARBA" id="ARBA00004623"/>
    </source>
</evidence>
<evidence type="ECO:0000256" key="8">
    <source>
        <dbReference type="ARBA" id="ARBA00023055"/>
    </source>
</evidence>
<dbReference type="GO" id="GO:0005789">
    <property type="term" value="C:endoplasmic reticulum membrane"/>
    <property type="evidence" value="ECO:0007669"/>
    <property type="project" value="UniProtKB-SubCell"/>
</dbReference>
<dbReference type="Proteomes" id="UP000269721">
    <property type="component" value="Unassembled WGS sequence"/>
</dbReference>
<feature type="compositionally biased region" description="Polar residues" evidence="12">
    <location>
        <begin position="445"/>
        <end position="465"/>
    </location>
</feature>
<dbReference type="GO" id="GO:0061709">
    <property type="term" value="P:reticulophagy"/>
    <property type="evidence" value="ECO:0007669"/>
    <property type="project" value="TreeGrafter"/>
</dbReference>
<name>A0A4P9W1J8_9FUNG</name>
<dbReference type="AlphaFoldDB" id="A0A4P9W1J8"/>
<dbReference type="GO" id="GO:0061908">
    <property type="term" value="C:phagophore"/>
    <property type="evidence" value="ECO:0007669"/>
    <property type="project" value="TreeGrafter"/>
</dbReference>
<dbReference type="GO" id="GO:0061723">
    <property type="term" value="P:glycophagy"/>
    <property type="evidence" value="ECO:0007669"/>
    <property type="project" value="TreeGrafter"/>
</dbReference>
<evidence type="ECO:0000256" key="4">
    <source>
        <dbReference type="ARBA" id="ARBA00018070"/>
    </source>
</evidence>
<dbReference type="InterPro" id="IPR026849">
    <property type="entry name" value="ATG2"/>
</dbReference>
<dbReference type="GO" id="GO:0043495">
    <property type="term" value="F:protein-membrane adaptor activity"/>
    <property type="evidence" value="ECO:0007669"/>
    <property type="project" value="TreeGrafter"/>
</dbReference>
<evidence type="ECO:0000313" key="13">
    <source>
        <dbReference type="EMBL" id="RKO85225.1"/>
    </source>
</evidence>
<evidence type="ECO:0000256" key="12">
    <source>
        <dbReference type="SAM" id="MobiDB-lite"/>
    </source>
</evidence>
<dbReference type="OrthoDB" id="18982at2759"/>
<dbReference type="GO" id="GO:0000422">
    <property type="term" value="P:autophagy of mitochondrion"/>
    <property type="evidence" value="ECO:0007669"/>
    <property type="project" value="TreeGrafter"/>
</dbReference>
<comment type="subcellular location">
    <subcellularLocation>
        <location evidence="1">Endoplasmic reticulum membrane</location>
        <topology evidence="1">Peripheral membrane protein</topology>
    </subcellularLocation>
    <subcellularLocation>
        <location evidence="2">Preautophagosomal structure membrane</location>
        <topology evidence="2">Peripheral membrane protein</topology>
    </subcellularLocation>
</comment>
<dbReference type="GO" id="GO:0006869">
    <property type="term" value="P:lipid transport"/>
    <property type="evidence" value="ECO:0007669"/>
    <property type="project" value="UniProtKB-KW"/>
</dbReference>
<keyword evidence="7" id="KW-0072">Autophagy</keyword>
<dbReference type="GO" id="GO:0034045">
    <property type="term" value="C:phagophore assembly site membrane"/>
    <property type="evidence" value="ECO:0007669"/>
    <property type="project" value="UniProtKB-SubCell"/>
</dbReference>
<dbReference type="PANTHER" id="PTHR13190:SF1">
    <property type="entry name" value="AUTOPHAGY-RELATED 2, ISOFORM A"/>
    <property type="match status" value="1"/>
</dbReference>
<keyword evidence="6" id="KW-0256">Endoplasmic reticulum</keyword>
<comment type="catalytic activity">
    <reaction evidence="10">
        <text>a 1,2-diacyl-sn-glycero-3-phospho-L-serine(in) = a 1,2-diacyl-sn-glycero-3-phospho-L-serine(out)</text>
        <dbReference type="Rhea" id="RHEA:38663"/>
        <dbReference type="ChEBI" id="CHEBI:57262"/>
    </reaction>
</comment>
<feature type="non-terminal residue" evidence="13">
    <location>
        <position position="635"/>
    </location>
</feature>
<accession>A0A4P9W1J8</accession>
<evidence type="ECO:0000256" key="6">
    <source>
        <dbReference type="ARBA" id="ARBA00022824"/>
    </source>
</evidence>
<comment type="similarity">
    <text evidence="3">Belongs to the ATG2 family.</text>
</comment>
<organism evidence="13 14">
    <name type="scientific">Blyttiomyces helicus</name>
    <dbReference type="NCBI Taxonomy" id="388810"/>
    <lineage>
        <taxon>Eukaryota</taxon>
        <taxon>Fungi</taxon>
        <taxon>Fungi incertae sedis</taxon>
        <taxon>Chytridiomycota</taxon>
        <taxon>Chytridiomycota incertae sedis</taxon>
        <taxon>Chytridiomycetes</taxon>
        <taxon>Chytridiomycetes incertae sedis</taxon>
        <taxon>Blyttiomyces</taxon>
    </lineage>
</organism>
<keyword evidence="9" id="KW-0472">Membrane</keyword>
<keyword evidence="8" id="KW-0445">Lipid transport</keyword>
<dbReference type="GO" id="GO:0034727">
    <property type="term" value="P:piecemeal microautophagy of the nucleus"/>
    <property type="evidence" value="ECO:0007669"/>
    <property type="project" value="TreeGrafter"/>
</dbReference>
<evidence type="ECO:0000256" key="10">
    <source>
        <dbReference type="ARBA" id="ARBA00024479"/>
    </source>
</evidence>
<dbReference type="GO" id="GO:0032266">
    <property type="term" value="F:phosphatidylinositol-3-phosphate binding"/>
    <property type="evidence" value="ECO:0007669"/>
    <property type="project" value="TreeGrafter"/>
</dbReference>
<dbReference type="Pfam" id="PF13329">
    <property type="entry name" value="ATG2_CAD"/>
    <property type="match status" value="2"/>
</dbReference>
<evidence type="ECO:0000256" key="5">
    <source>
        <dbReference type="ARBA" id="ARBA00022448"/>
    </source>
</evidence>